<keyword evidence="2" id="KW-1185">Reference proteome</keyword>
<dbReference type="OrthoDB" id="6437659at2759"/>
<dbReference type="EMBL" id="BGPR01044341">
    <property type="protein sequence ID" value="GBO21092.1"/>
    <property type="molecule type" value="Genomic_DNA"/>
</dbReference>
<comment type="caution">
    <text evidence="1">The sequence shown here is derived from an EMBL/GenBank/DDBJ whole genome shotgun (WGS) entry which is preliminary data.</text>
</comment>
<reference evidence="1 2" key="1">
    <citation type="journal article" date="2019" name="Sci. Rep.">
        <title>Orb-weaving spider Araneus ventricosus genome elucidates the spidroin gene catalogue.</title>
        <authorList>
            <person name="Kono N."/>
            <person name="Nakamura H."/>
            <person name="Ohtoshi R."/>
            <person name="Moran D.A.P."/>
            <person name="Shinohara A."/>
            <person name="Yoshida Y."/>
            <person name="Fujiwara M."/>
            <person name="Mori M."/>
            <person name="Tomita M."/>
            <person name="Arakawa K."/>
        </authorList>
    </citation>
    <scope>NUCLEOTIDE SEQUENCE [LARGE SCALE GENOMIC DNA]</scope>
</reference>
<dbReference type="Proteomes" id="UP000499080">
    <property type="component" value="Unassembled WGS sequence"/>
</dbReference>
<dbReference type="AlphaFoldDB" id="A0A4Y2V9A1"/>
<evidence type="ECO:0000313" key="1">
    <source>
        <dbReference type="EMBL" id="GBO21092.1"/>
    </source>
</evidence>
<organism evidence="1 2">
    <name type="scientific">Araneus ventricosus</name>
    <name type="common">Orbweaver spider</name>
    <name type="synonym">Epeira ventricosa</name>
    <dbReference type="NCBI Taxonomy" id="182803"/>
    <lineage>
        <taxon>Eukaryota</taxon>
        <taxon>Metazoa</taxon>
        <taxon>Ecdysozoa</taxon>
        <taxon>Arthropoda</taxon>
        <taxon>Chelicerata</taxon>
        <taxon>Arachnida</taxon>
        <taxon>Araneae</taxon>
        <taxon>Araneomorphae</taxon>
        <taxon>Entelegynae</taxon>
        <taxon>Araneoidea</taxon>
        <taxon>Araneidae</taxon>
        <taxon>Araneus</taxon>
    </lineage>
</organism>
<proteinExistence type="predicted"/>
<gene>
    <name evidence="1" type="ORF">AVEN_110498_1</name>
</gene>
<evidence type="ECO:0000313" key="2">
    <source>
        <dbReference type="Proteomes" id="UP000499080"/>
    </source>
</evidence>
<accession>A0A4Y2V9A1</accession>
<name>A0A4Y2V9A1_ARAVE</name>
<protein>
    <submittedName>
        <fullName evidence="1">Uncharacterized protein</fullName>
    </submittedName>
</protein>
<sequence>MTGDLVDSTGSKRMSATQVTCSRFAMQKMDTLEGEELSIPTSYSHIKFKICKELIKNWQCSRDSYDSESGRRERSYVPCVDKKFLIYNKFLIFCLMSHVHSLVISKDLKKLTSPLCPCGRLGDTDHYTFNCSLTNEYNLKEPAIQHRVSWFKNLQETESVCLI</sequence>